<dbReference type="Gene3D" id="2.170.140.10">
    <property type="entry name" value="Chitin binding domain"/>
    <property type="match status" value="1"/>
</dbReference>
<dbReference type="GO" id="GO:0005615">
    <property type="term" value="C:extracellular space"/>
    <property type="evidence" value="ECO:0000318"/>
    <property type="project" value="GO_Central"/>
</dbReference>
<dbReference type="Proteomes" id="UP000001554">
    <property type="component" value="Chromosome 3"/>
</dbReference>
<dbReference type="PANTHER" id="PTHR24252">
    <property type="entry name" value="ACROSIN-RELATED"/>
    <property type="match status" value="1"/>
</dbReference>
<feature type="signal peptide" evidence="10">
    <location>
        <begin position="1"/>
        <end position="24"/>
    </location>
</feature>
<dbReference type="SMART" id="SM00020">
    <property type="entry name" value="Tryp_SPc"/>
    <property type="match status" value="1"/>
</dbReference>
<dbReference type="PANTHER" id="PTHR24252:SF7">
    <property type="entry name" value="HYALIN"/>
    <property type="match status" value="1"/>
</dbReference>
<dbReference type="RefSeq" id="XP_035671024.1">
    <property type="nucleotide sequence ID" value="XM_035815131.1"/>
</dbReference>
<name>A0A9J7KWS7_BRAFL</name>
<dbReference type="SUPFAM" id="SSF57625">
    <property type="entry name" value="Invertebrate chitin-binding proteins"/>
    <property type="match status" value="1"/>
</dbReference>
<feature type="domain" description="Peptidase S1" evidence="11">
    <location>
        <begin position="153"/>
        <end position="397"/>
    </location>
</feature>
<dbReference type="PROSITE" id="PS00134">
    <property type="entry name" value="TRYPSIN_HIS"/>
    <property type="match status" value="1"/>
</dbReference>
<dbReference type="AlphaFoldDB" id="A0A9J7KWS7"/>
<evidence type="ECO:0000256" key="9">
    <source>
        <dbReference type="RuleBase" id="RU363034"/>
    </source>
</evidence>
<evidence type="ECO:0000259" key="12">
    <source>
        <dbReference type="PROSITE" id="PS50940"/>
    </source>
</evidence>
<evidence type="ECO:0000256" key="4">
    <source>
        <dbReference type="ARBA" id="ARBA00022729"/>
    </source>
</evidence>
<dbReference type="GO" id="GO:0004252">
    <property type="term" value="F:serine-type endopeptidase activity"/>
    <property type="evidence" value="ECO:0000318"/>
    <property type="project" value="GO_Central"/>
</dbReference>
<dbReference type="GO" id="GO:0008061">
    <property type="term" value="F:chitin binding"/>
    <property type="evidence" value="ECO:0007669"/>
    <property type="project" value="InterPro"/>
</dbReference>
<dbReference type="InterPro" id="IPR002557">
    <property type="entry name" value="Chitin-bd_dom"/>
</dbReference>
<comment type="catalytic activity">
    <reaction evidence="1">
        <text>Random endo-hydrolysis of N-acetyl-beta-D-glucosaminide (1-&gt;4)-beta-linkages in chitin and chitodextrins.</text>
        <dbReference type="EC" id="3.2.1.14"/>
    </reaction>
</comment>
<dbReference type="CDD" id="cd00190">
    <property type="entry name" value="Tryp_SPc"/>
    <property type="match status" value="1"/>
</dbReference>
<dbReference type="KEGG" id="bfo:118412336"/>
<keyword evidence="7" id="KW-0624">Polysaccharide degradation</keyword>
<evidence type="ECO:0000256" key="3">
    <source>
        <dbReference type="ARBA" id="ARBA00022670"/>
    </source>
</evidence>
<feature type="chain" id="PRO_5039917558" description="chitinase" evidence="10">
    <location>
        <begin position="25"/>
        <end position="415"/>
    </location>
</feature>
<dbReference type="OrthoDB" id="7863416at2759"/>
<sequence>MEKNVMQFSLVIVVFVLTCTGGHSKALTPQGNDAPPKFLSELYHLMLEESDEDSSECTGTFDCESAGLGFHRDPHDCSAFYMCVHGRPSCHKTCPWGLHFDTRYNICNWPWALQTTCGNNGEGDATGTRSDAPTCGLPAMRSVLSYQPARPKIVGGHEAVAGSWPWMVTIQLRPFENSHLCGGTLISDLWILSAAHCFFRQPDPMVYEAYLGKHSIRTEESYQQRIEIAEIILHEDFEPAAFRNDIALLRLAEPAHLNHRVSPACLPEDDVKVGPGSTCVITGWGDTEEPETASDVLALFSDVLLEAEVPIVSHWTCRHQLPGYSVDRTTQVCAGYTEGGVDTCQGDSGGPLMCESRDGHWFLYGITSYGEGCAQPRNPAVYTKVPAMVAWIREHTGDSSATYIPRAVPQAGSTV</sequence>
<reference evidence="13" key="1">
    <citation type="journal article" date="2020" name="Nat. Ecol. Evol.">
        <title>Deeply conserved synteny resolves early events in vertebrate evolution.</title>
        <authorList>
            <person name="Simakov O."/>
            <person name="Marletaz F."/>
            <person name="Yue J.X."/>
            <person name="O'Connell B."/>
            <person name="Jenkins J."/>
            <person name="Brandt A."/>
            <person name="Calef R."/>
            <person name="Tung C.H."/>
            <person name="Huang T.K."/>
            <person name="Schmutz J."/>
            <person name="Satoh N."/>
            <person name="Yu J.K."/>
            <person name="Putnam N.H."/>
            <person name="Green R.E."/>
            <person name="Rokhsar D.S."/>
        </authorList>
    </citation>
    <scope>NUCLEOTIDE SEQUENCE [LARGE SCALE GENOMIC DNA]</scope>
    <source>
        <strain evidence="13">S238N-H82</strain>
    </source>
</reference>
<evidence type="ECO:0000313" key="14">
    <source>
        <dbReference type="RefSeq" id="XP_035671024.1"/>
    </source>
</evidence>
<dbReference type="Pfam" id="PF01607">
    <property type="entry name" value="CBM_14"/>
    <property type="match status" value="1"/>
</dbReference>
<evidence type="ECO:0000256" key="1">
    <source>
        <dbReference type="ARBA" id="ARBA00000822"/>
    </source>
</evidence>
<dbReference type="InterPro" id="IPR018114">
    <property type="entry name" value="TRYPSIN_HIS"/>
</dbReference>
<dbReference type="SUPFAM" id="SSF50494">
    <property type="entry name" value="Trypsin-like serine proteases"/>
    <property type="match status" value="1"/>
</dbReference>
<dbReference type="InterPro" id="IPR043504">
    <property type="entry name" value="Peptidase_S1_PA_chymotrypsin"/>
</dbReference>
<dbReference type="GO" id="GO:0006508">
    <property type="term" value="P:proteolysis"/>
    <property type="evidence" value="ECO:0000318"/>
    <property type="project" value="GO_Central"/>
</dbReference>
<keyword evidence="3 9" id="KW-0645">Protease</keyword>
<dbReference type="GO" id="GO:0008843">
    <property type="term" value="F:endochitinase activity"/>
    <property type="evidence" value="ECO:0007669"/>
    <property type="project" value="UniProtKB-EC"/>
</dbReference>
<keyword evidence="7" id="KW-0119">Carbohydrate metabolism</keyword>
<evidence type="ECO:0000256" key="8">
    <source>
        <dbReference type="ARBA" id="ARBA00023157"/>
    </source>
</evidence>
<evidence type="ECO:0000256" key="7">
    <source>
        <dbReference type="ARBA" id="ARBA00023024"/>
    </source>
</evidence>
<evidence type="ECO:0000313" key="13">
    <source>
        <dbReference type="Proteomes" id="UP000001554"/>
    </source>
</evidence>
<keyword evidence="13" id="KW-1185">Reference proteome</keyword>
<keyword evidence="7" id="KW-0146">Chitin degradation</keyword>
<dbReference type="InterPro" id="IPR009003">
    <property type="entry name" value="Peptidase_S1_PA"/>
</dbReference>
<dbReference type="InterPro" id="IPR001314">
    <property type="entry name" value="Peptidase_S1A"/>
</dbReference>
<dbReference type="PROSITE" id="PS00135">
    <property type="entry name" value="TRYPSIN_SER"/>
    <property type="match status" value="1"/>
</dbReference>
<dbReference type="SMART" id="SM00494">
    <property type="entry name" value="ChtBD2"/>
    <property type="match status" value="1"/>
</dbReference>
<evidence type="ECO:0000256" key="5">
    <source>
        <dbReference type="ARBA" id="ARBA00022801"/>
    </source>
</evidence>
<dbReference type="PROSITE" id="PS50240">
    <property type="entry name" value="TRYPSIN_DOM"/>
    <property type="match status" value="1"/>
</dbReference>
<dbReference type="EC" id="3.2.1.14" evidence="2"/>
<dbReference type="PRINTS" id="PR00722">
    <property type="entry name" value="CHYMOTRYPSIN"/>
</dbReference>
<feature type="domain" description="Chitin-binding type-2" evidence="12">
    <location>
        <begin position="60"/>
        <end position="119"/>
    </location>
</feature>
<evidence type="ECO:0000256" key="10">
    <source>
        <dbReference type="SAM" id="SignalP"/>
    </source>
</evidence>
<evidence type="ECO:0000256" key="2">
    <source>
        <dbReference type="ARBA" id="ARBA00012729"/>
    </source>
</evidence>
<dbReference type="Pfam" id="PF00089">
    <property type="entry name" value="Trypsin"/>
    <property type="match status" value="1"/>
</dbReference>
<reference evidence="14" key="2">
    <citation type="submission" date="2025-08" db="UniProtKB">
        <authorList>
            <consortium name="RefSeq"/>
        </authorList>
    </citation>
    <scope>IDENTIFICATION</scope>
    <source>
        <strain evidence="14">S238N-H82</strain>
        <tissue evidence="14">Testes</tissue>
    </source>
</reference>
<dbReference type="FunFam" id="2.40.10.10:FF:000120">
    <property type="entry name" value="Putative serine protease"/>
    <property type="match status" value="1"/>
</dbReference>
<dbReference type="InterPro" id="IPR036508">
    <property type="entry name" value="Chitin-bd_dom_sf"/>
</dbReference>
<dbReference type="GO" id="GO:0006032">
    <property type="term" value="P:chitin catabolic process"/>
    <property type="evidence" value="ECO:0007669"/>
    <property type="project" value="UniProtKB-KW"/>
</dbReference>
<organism evidence="13 14">
    <name type="scientific">Branchiostoma floridae</name>
    <name type="common">Florida lancelet</name>
    <name type="synonym">Amphioxus</name>
    <dbReference type="NCBI Taxonomy" id="7739"/>
    <lineage>
        <taxon>Eukaryota</taxon>
        <taxon>Metazoa</taxon>
        <taxon>Chordata</taxon>
        <taxon>Cephalochordata</taxon>
        <taxon>Leptocardii</taxon>
        <taxon>Amphioxiformes</taxon>
        <taxon>Branchiostomatidae</taxon>
        <taxon>Branchiostoma</taxon>
    </lineage>
</organism>
<accession>A0A9J7KWS7</accession>
<keyword evidence="8" id="KW-1015">Disulfide bond</keyword>
<protein>
    <recommendedName>
        <fullName evidence="2">chitinase</fullName>
        <ecNumber evidence="2">3.2.1.14</ecNumber>
    </recommendedName>
</protein>
<evidence type="ECO:0000256" key="6">
    <source>
        <dbReference type="ARBA" id="ARBA00022825"/>
    </source>
</evidence>
<keyword evidence="5 9" id="KW-0378">Hydrolase</keyword>
<dbReference type="InterPro" id="IPR033116">
    <property type="entry name" value="TRYPSIN_SER"/>
</dbReference>
<dbReference type="InterPro" id="IPR001254">
    <property type="entry name" value="Trypsin_dom"/>
</dbReference>
<dbReference type="Gene3D" id="2.40.10.10">
    <property type="entry name" value="Trypsin-like serine proteases"/>
    <property type="match status" value="1"/>
</dbReference>
<dbReference type="GeneID" id="118412336"/>
<gene>
    <name evidence="14" type="primary">LOC118412336</name>
</gene>
<proteinExistence type="predicted"/>
<evidence type="ECO:0000259" key="11">
    <source>
        <dbReference type="PROSITE" id="PS50240"/>
    </source>
</evidence>
<keyword evidence="4 10" id="KW-0732">Signal</keyword>
<dbReference type="PROSITE" id="PS50940">
    <property type="entry name" value="CHIT_BIND_II"/>
    <property type="match status" value="1"/>
</dbReference>
<keyword evidence="6 9" id="KW-0720">Serine protease</keyword>